<feature type="compositionally biased region" description="Low complexity" evidence="4">
    <location>
        <begin position="323"/>
        <end position="333"/>
    </location>
</feature>
<evidence type="ECO:0000256" key="2">
    <source>
        <dbReference type="ARBA" id="ARBA00022884"/>
    </source>
</evidence>
<protein>
    <recommendedName>
        <fullName evidence="5">RRM domain-containing protein</fullName>
    </recommendedName>
</protein>
<feature type="compositionally biased region" description="Basic and acidic residues" evidence="4">
    <location>
        <begin position="85"/>
        <end position="107"/>
    </location>
</feature>
<dbReference type="InterPro" id="IPR035979">
    <property type="entry name" value="RBD_domain_sf"/>
</dbReference>
<dbReference type="SUPFAM" id="SSF54928">
    <property type="entry name" value="RNA-binding domain, RBD"/>
    <property type="match status" value="2"/>
</dbReference>
<evidence type="ECO:0000256" key="1">
    <source>
        <dbReference type="ARBA" id="ARBA00022737"/>
    </source>
</evidence>
<evidence type="ECO:0000259" key="5">
    <source>
        <dbReference type="PROSITE" id="PS50102"/>
    </source>
</evidence>
<dbReference type="CDD" id="cd12328">
    <property type="entry name" value="RRM2_hnRNPA_like"/>
    <property type="match status" value="1"/>
</dbReference>
<dbReference type="InterPro" id="IPR000504">
    <property type="entry name" value="RRM_dom"/>
</dbReference>
<dbReference type="Proteomes" id="UP000887575">
    <property type="component" value="Unassembled WGS sequence"/>
</dbReference>
<dbReference type="WBParaSite" id="MBELARI_LOCUS19171">
    <property type="protein sequence ID" value="MBELARI_LOCUS19171"/>
    <property type="gene ID" value="MBELARI_LOCUS19171"/>
</dbReference>
<dbReference type="GO" id="GO:0071013">
    <property type="term" value="C:catalytic step 2 spliceosome"/>
    <property type="evidence" value="ECO:0007669"/>
    <property type="project" value="TreeGrafter"/>
</dbReference>
<evidence type="ECO:0000256" key="4">
    <source>
        <dbReference type="SAM" id="MobiDB-lite"/>
    </source>
</evidence>
<dbReference type="Pfam" id="PF00076">
    <property type="entry name" value="RRM_1"/>
    <property type="match status" value="2"/>
</dbReference>
<keyword evidence="6" id="KW-1185">Reference proteome</keyword>
<feature type="region of interest" description="Disordered" evidence="4">
    <location>
        <begin position="351"/>
        <end position="386"/>
    </location>
</feature>
<evidence type="ECO:0000256" key="3">
    <source>
        <dbReference type="PROSITE-ProRule" id="PRU00176"/>
    </source>
</evidence>
<sequence>MVKEEFKNAGRIAHADGMEPEQSRKVFIGGLAGSTDEESLRNFYGQWGEIVDCVVMRDPQTKRSRGFGFVSYATMAEVDVAMGNRPHDIDGKRVDPKRAIPREDSSRGQKLPTTNRLYISGIRDGHTEENLREYFTQYGNVEKVEVMLDKATNKPRGFAFINFDDYDPVDRCVLLKSHTIGGFRCDVKKGLSKEEMQTQGGRDRSARGERAGGPPSGGGRGASGRGGRGGWGGNDGGRGGWGAGGDAGGGQRGWGGPGAGAAGGWGAGGNRGGGAGGWGAGGGWNSQPDGGYGGSSGNWGAAPSARPTRYEPPSPWAANPQQAAPSGYSSSGYGASASGYGDYSASGYGASGSSGYGTGQSNSGSGGYSGYGGASSSWGQPDPWRR</sequence>
<accession>A0AAF3EY88</accession>
<feature type="region of interest" description="Disordered" evidence="4">
    <location>
        <begin position="84"/>
        <end position="111"/>
    </location>
</feature>
<dbReference type="PANTHER" id="PTHR48026">
    <property type="entry name" value="HOMOLOGOUS TO DROSOPHILA SQD (SQUID) PROTEIN"/>
    <property type="match status" value="1"/>
</dbReference>
<feature type="region of interest" description="Disordered" evidence="4">
    <location>
        <begin position="193"/>
        <end position="333"/>
    </location>
</feature>
<reference evidence="7" key="1">
    <citation type="submission" date="2024-02" db="UniProtKB">
        <authorList>
            <consortium name="WormBaseParasite"/>
        </authorList>
    </citation>
    <scope>IDENTIFICATION</scope>
</reference>
<feature type="compositionally biased region" description="Basic and acidic residues" evidence="4">
    <location>
        <begin position="193"/>
        <end position="210"/>
    </location>
</feature>
<name>A0AAF3EY88_9BILA</name>
<keyword evidence="2 3" id="KW-0694">RNA-binding</keyword>
<dbReference type="PROSITE" id="PS50102">
    <property type="entry name" value="RRM"/>
    <property type="match status" value="2"/>
</dbReference>
<dbReference type="PANTHER" id="PTHR48026:SF14">
    <property type="entry name" value="HETEROGENEOUS NUCLEAR RIBONUCLEOPROTEIN A1"/>
    <property type="match status" value="1"/>
</dbReference>
<dbReference type="GO" id="GO:0098687">
    <property type="term" value="C:chromosomal region"/>
    <property type="evidence" value="ECO:0007669"/>
    <property type="project" value="UniProtKB-ARBA"/>
</dbReference>
<feature type="domain" description="RRM" evidence="5">
    <location>
        <begin position="115"/>
        <end position="192"/>
    </location>
</feature>
<feature type="compositionally biased region" description="Gly residues" evidence="4">
    <location>
        <begin position="214"/>
        <end position="297"/>
    </location>
</feature>
<dbReference type="GO" id="GO:0003730">
    <property type="term" value="F:mRNA 3'-UTR binding"/>
    <property type="evidence" value="ECO:0007669"/>
    <property type="project" value="TreeGrafter"/>
</dbReference>
<dbReference type="Gene3D" id="3.30.70.330">
    <property type="match status" value="2"/>
</dbReference>
<keyword evidence="1" id="KW-0677">Repeat</keyword>
<dbReference type="SMART" id="SM00360">
    <property type="entry name" value="RRM"/>
    <property type="match status" value="2"/>
</dbReference>
<dbReference type="GO" id="GO:0000398">
    <property type="term" value="P:mRNA splicing, via spliceosome"/>
    <property type="evidence" value="ECO:0007669"/>
    <property type="project" value="TreeGrafter"/>
</dbReference>
<organism evidence="6 7">
    <name type="scientific">Mesorhabditis belari</name>
    <dbReference type="NCBI Taxonomy" id="2138241"/>
    <lineage>
        <taxon>Eukaryota</taxon>
        <taxon>Metazoa</taxon>
        <taxon>Ecdysozoa</taxon>
        <taxon>Nematoda</taxon>
        <taxon>Chromadorea</taxon>
        <taxon>Rhabditida</taxon>
        <taxon>Rhabditina</taxon>
        <taxon>Rhabditomorpha</taxon>
        <taxon>Rhabditoidea</taxon>
        <taxon>Rhabditidae</taxon>
        <taxon>Mesorhabditinae</taxon>
        <taxon>Mesorhabditis</taxon>
    </lineage>
</organism>
<evidence type="ECO:0000313" key="6">
    <source>
        <dbReference type="Proteomes" id="UP000887575"/>
    </source>
</evidence>
<dbReference type="AlphaFoldDB" id="A0AAF3EY88"/>
<dbReference type="InterPro" id="IPR012677">
    <property type="entry name" value="Nucleotide-bd_a/b_plait_sf"/>
</dbReference>
<dbReference type="FunFam" id="3.30.70.330:FF:000040">
    <property type="entry name" value="Heterogeneous nuclear ribonucleoprotein A2/B1"/>
    <property type="match status" value="1"/>
</dbReference>
<feature type="compositionally biased region" description="Gly residues" evidence="4">
    <location>
        <begin position="351"/>
        <end position="373"/>
    </location>
</feature>
<proteinExistence type="predicted"/>
<feature type="domain" description="RRM" evidence="5">
    <location>
        <begin position="24"/>
        <end position="107"/>
    </location>
</feature>
<evidence type="ECO:0000313" key="7">
    <source>
        <dbReference type="WBParaSite" id="MBELARI_LOCUS19171"/>
    </source>
</evidence>